<keyword evidence="1" id="KW-0732">Signal</keyword>
<reference evidence="2" key="1">
    <citation type="submission" date="2017-02" db="EMBL/GenBank/DDBJ databases">
        <title>Genome of Microbulbifer agarilyticus GP101.</title>
        <authorList>
            <person name="Jung J."/>
            <person name="Bae S.S."/>
            <person name="Baek K."/>
        </authorList>
    </citation>
    <scope>NUCLEOTIDE SEQUENCE [LARGE SCALE GENOMIC DNA]</scope>
    <source>
        <strain evidence="2">GP101</strain>
    </source>
</reference>
<gene>
    <name evidence="2" type="ORF">Mag101_16330</name>
</gene>
<sequence length="65" mass="7083">MFMGKRLLAATALISLLMMMSACTKQVCYRDGERKPRMPFASTVHELAPAVGLAASYAAAYHAFD</sequence>
<keyword evidence="3" id="KW-1185">Reference proteome</keyword>
<evidence type="ECO:0000256" key="1">
    <source>
        <dbReference type="SAM" id="SignalP"/>
    </source>
</evidence>
<dbReference type="RefSeq" id="WP_077407436.1">
    <property type="nucleotide sequence ID" value="NZ_CP019650.1"/>
</dbReference>
<protein>
    <submittedName>
        <fullName evidence="2">Uncharacterized protein</fullName>
    </submittedName>
</protein>
<proteinExistence type="predicted"/>
<feature type="chain" id="PRO_5012433505" evidence="1">
    <location>
        <begin position="25"/>
        <end position="65"/>
    </location>
</feature>
<name>A0A1Q2M8Q0_9GAMM</name>
<dbReference type="PROSITE" id="PS51257">
    <property type="entry name" value="PROKAR_LIPOPROTEIN"/>
    <property type="match status" value="1"/>
</dbReference>
<accession>A0A1Q2M8Q0</accession>
<feature type="signal peptide" evidence="1">
    <location>
        <begin position="1"/>
        <end position="24"/>
    </location>
</feature>
<dbReference type="KEGG" id="maga:Mag101_16330"/>
<dbReference type="STRING" id="260552.Mag101_16330"/>
<organism evidence="2 3">
    <name type="scientific">Microbulbifer agarilyticus</name>
    <dbReference type="NCBI Taxonomy" id="260552"/>
    <lineage>
        <taxon>Bacteria</taxon>
        <taxon>Pseudomonadati</taxon>
        <taxon>Pseudomonadota</taxon>
        <taxon>Gammaproteobacteria</taxon>
        <taxon>Cellvibrionales</taxon>
        <taxon>Microbulbiferaceae</taxon>
        <taxon>Microbulbifer</taxon>
    </lineage>
</organism>
<evidence type="ECO:0000313" key="3">
    <source>
        <dbReference type="Proteomes" id="UP000188219"/>
    </source>
</evidence>
<evidence type="ECO:0000313" key="2">
    <source>
        <dbReference type="EMBL" id="AQQ69020.1"/>
    </source>
</evidence>
<dbReference type="AlphaFoldDB" id="A0A1Q2M8Q0"/>
<dbReference type="OrthoDB" id="9996048at2"/>
<dbReference type="Proteomes" id="UP000188219">
    <property type="component" value="Chromosome"/>
</dbReference>
<dbReference type="EMBL" id="CP019650">
    <property type="protein sequence ID" value="AQQ69020.1"/>
    <property type="molecule type" value="Genomic_DNA"/>
</dbReference>